<dbReference type="EMBL" id="GBXM01102422">
    <property type="protein sequence ID" value="JAH06155.1"/>
    <property type="molecule type" value="Transcribed_RNA"/>
</dbReference>
<reference evidence="1" key="1">
    <citation type="submission" date="2014-11" db="EMBL/GenBank/DDBJ databases">
        <authorList>
            <person name="Amaro Gonzalez C."/>
        </authorList>
    </citation>
    <scope>NUCLEOTIDE SEQUENCE</scope>
</reference>
<sequence length="40" mass="4802">MQIEAKRHYGCLLRYVCAYTKRFRAIFVCFITALLLKVYV</sequence>
<organism evidence="1">
    <name type="scientific">Anguilla anguilla</name>
    <name type="common">European freshwater eel</name>
    <name type="synonym">Muraena anguilla</name>
    <dbReference type="NCBI Taxonomy" id="7936"/>
    <lineage>
        <taxon>Eukaryota</taxon>
        <taxon>Metazoa</taxon>
        <taxon>Chordata</taxon>
        <taxon>Craniata</taxon>
        <taxon>Vertebrata</taxon>
        <taxon>Euteleostomi</taxon>
        <taxon>Actinopterygii</taxon>
        <taxon>Neopterygii</taxon>
        <taxon>Teleostei</taxon>
        <taxon>Anguilliformes</taxon>
        <taxon>Anguillidae</taxon>
        <taxon>Anguilla</taxon>
    </lineage>
</organism>
<protein>
    <submittedName>
        <fullName evidence="1">Uncharacterized protein</fullName>
    </submittedName>
</protein>
<dbReference type="AlphaFoldDB" id="A0A0E9PPZ5"/>
<evidence type="ECO:0000313" key="1">
    <source>
        <dbReference type="EMBL" id="JAH06155.1"/>
    </source>
</evidence>
<reference evidence="1" key="2">
    <citation type="journal article" date="2015" name="Fish Shellfish Immunol.">
        <title>Early steps in the European eel (Anguilla anguilla)-Vibrio vulnificus interaction in the gills: Role of the RtxA13 toxin.</title>
        <authorList>
            <person name="Callol A."/>
            <person name="Pajuelo D."/>
            <person name="Ebbesson L."/>
            <person name="Teles M."/>
            <person name="MacKenzie S."/>
            <person name="Amaro C."/>
        </authorList>
    </citation>
    <scope>NUCLEOTIDE SEQUENCE</scope>
</reference>
<name>A0A0E9PPZ5_ANGAN</name>
<accession>A0A0E9PPZ5</accession>
<proteinExistence type="predicted"/>